<feature type="disulfide bond" evidence="3">
    <location>
        <begin position="74"/>
        <end position="86"/>
    </location>
</feature>
<dbReference type="AlphaFoldDB" id="A0AAJ0BTW4"/>
<dbReference type="SMART" id="SM00270">
    <property type="entry name" value="ChtBD1"/>
    <property type="match status" value="2"/>
</dbReference>
<dbReference type="GO" id="GO:0008061">
    <property type="term" value="F:chitin binding"/>
    <property type="evidence" value="ECO:0007669"/>
    <property type="project" value="UniProtKB-UniRule"/>
</dbReference>
<feature type="domain" description="Chitin-binding type-1" evidence="5">
    <location>
        <begin position="22"/>
        <end position="59"/>
    </location>
</feature>
<sequence>MSAPSLALVISLLASSALGLPSVQCDATTSCAVGCCSEFGYCGFGPEFCGDQCQNNCDATADCGQYAPSGHSECPDGACCSQFGFCGTGPDFCGN</sequence>
<feature type="disulfide bond" evidence="3">
    <location>
        <begin position="53"/>
        <end position="57"/>
    </location>
</feature>
<name>A0AAJ0BTW4_9PEZI</name>
<dbReference type="Proteomes" id="UP001244011">
    <property type="component" value="Unassembled WGS sequence"/>
</dbReference>
<evidence type="ECO:0000256" key="3">
    <source>
        <dbReference type="PROSITE-ProRule" id="PRU00261"/>
    </source>
</evidence>
<dbReference type="EMBL" id="MU839031">
    <property type="protein sequence ID" value="KAK1763039.1"/>
    <property type="molecule type" value="Genomic_DNA"/>
</dbReference>
<evidence type="ECO:0000256" key="2">
    <source>
        <dbReference type="ARBA" id="ARBA00023157"/>
    </source>
</evidence>
<protein>
    <recommendedName>
        <fullName evidence="5">Chitin-binding type-1 domain-containing protein</fullName>
    </recommendedName>
</protein>
<feature type="domain" description="Chitin-binding type-1" evidence="5">
    <location>
        <begin position="60"/>
        <end position="95"/>
    </location>
</feature>
<dbReference type="Gene3D" id="3.30.60.10">
    <property type="entry name" value="Endochitinase-like"/>
    <property type="match status" value="2"/>
</dbReference>
<dbReference type="PROSITE" id="PS50941">
    <property type="entry name" value="CHIT_BIND_I_2"/>
    <property type="match status" value="2"/>
</dbReference>
<evidence type="ECO:0000313" key="7">
    <source>
        <dbReference type="Proteomes" id="UP001244011"/>
    </source>
</evidence>
<dbReference type="GeneID" id="85312300"/>
<gene>
    <name evidence="6" type="ORF">QBC33DRAFT_550789</name>
</gene>
<evidence type="ECO:0000256" key="1">
    <source>
        <dbReference type="ARBA" id="ARBA00022669"/>
    </source>
</evidence>
<dbReference type="PANTHER" id="PTHR47849">
    <property type="entry name" value="CHITIN-BINDING LECTIN 1"/>
    <property type="match status" value="1"/>
</dbReference>
<feature type="signal peptide" evidence="4">
    <location>
        <begin position="1"/>
        <end position="19"/>
    </location>
</feature>
<dbReference type="PROSITE" id="PS00026">
    <property type="entry name" value="CHIT_BIND_I_1"/>
    <property type="match status" value="1"/>
</dbReference>
<keyword evidence="1 3" id="KW-0147">Chitin-binding</keyword>
<proteinExistence type="predicted"/>
<dbReference type="PRINTS" id="PR00451">
    <property type="entry name" value="CHITINBINDNG"/>
</dbReference>
<evidence type="ECO:0000313" key="6">
    <source>
        <dbReference type="EMBL" id="KAK1763039.1"/>
    </source>
</evidence>
<keyword evidence="2 3" id="KW-1015">Disulfide bond</keyword>
<keyword evidence="4" id="KW-0732">Signal</keyword>
<dbReference type="Pfam" id="PF00187">
    <property type="entry name" value="Chitin_bind_1"/>
    <property type="match status" value="2"/>
</dbReference>
<dbReference type="RefSeq" id="XP_060279252.1">
    <property type="nucleotide sequence ID" value="XM_060429113.1"/>
</dbReference>
<reference evidence="6" key="1">
    <citation type="submission" date="2023-06" db="EMBL/GenBank/DDBJ databases">
        <title>Genome-scale phylogeny and comparative genomics of the fungal order Sordariales.</title>
        <authorList>
            <consortium name="Lawrence Berkeley National Laboratory"/>
            <person name="Hensen N."/>
            <person name="Bonometti L."/>
            <person name="Westerberg I."/>
            <person name="Brannstrom I.O."/>
            <person name="Guillou S."/>
            <person name="Cros-Aarteil S."/>
            <person name="Calhoun S."/>
            <person name="Haridas S."/>
            <person name="Kuo A."/>
            <person name="Mondo S."/>
            <person name="Pangilinan J."/>
            <person name="Riley R."/>
            <person name="Labutti K."/>
            <person name="Andreopoulos B."/>
            <person name="Lipzen A."/>
            <person name="Chen C."/>
            <person name="Yanf M."/>
            <person name="Daum C."/>
            <person name="Ng V."/>
            <person name="Clum A."/>
            <person name="Steindorff A."/>
            <person name="Ohm R."/>
            <person name="Martin F."/>
            <person name="Silar P."/>
            <person name="Natvig D."/>
            <person name="Lalanne C."/>
            <person name="Gautier V."/>
            <person name="Ament-Velasquez S.L."/>
            <person name="Kruys A."/>
            <person name="Hutchinson M.I."/>
            <person name="Powell A.J."/>
            <person name="Barry K."/>
            <person name="Miller A.N."/>
            <person name="Grigoriev I.V."/>
            <person name="Debuchy R."/>
            <person name="Gladieux P."/>
            <person name="Thoren M.H."/>
            <person name="Johannesson H."/>
        </authorList>
    </citation>
    <scope>NUCLEOTIDE SEQUENCE</scope>
    <source>
        <strain evidence="6">8032-3</strain>
    </source>
</reference>
<dbReference type="InterPro" id="IPR036861">
    <property type="entry name" value="Endochitinase-like_sf"/>
</dbReference>
<feature type="disulfide bond" evidence="3">
    <location>
        <begin position="79"/>
        <end position="93"/>
    </location>
</feature>
<keyword evidence="7" id="KW-1185">Reference proteome</keyword>
<dbReference type="InterPro" id="IPR018371">
    <property type="entry name" value="Chitin-binding_1_CS"/>
</dbReference>
<organism evidence="6 7">
    <name type="scientific">Phialemonium atrogriseum</name>
    <dbReference type="NCBI Taxonomy" id="1093897"/>
    <lineage>
        <taxon>Eukaryota</taxon>
        <taxon>Fungi</taxon>
        <taxon>Dikarya</taxon>
        <taxon>Ascomycota</taxon>
        <taxon>Pezizomycotina</taxon>
        <taxon>Sordariomycetes</taxon>
        <taxon>Sordariomycetidae</taxon>
        <taxon>Cephalothecales</taxon>
        <taxon>Cephalothecaceae</taxon>
        <taxon>Phialemonium</taxon>
    </lineage>
</organism>
<dbReference type="InterPro" id="IPR001002">
    <property type="entry name" value="Chitin-bd_1"/>
</dbReference>
<feature type="chain" id="PRO_5042524859" description="Chitin-binding type-1 domain-containing protein" evidence="4">
    <location>
        <begin position="20"/>
        <end position="95"/>
    </location>
</feature>
<evidence type="ECO:0000256" key="4">
    <source>
        <dbReference type="SAM" id="SignalP"/>
    </source>
</evidence>
<dbReference type="PANTHER" id="PTHR47849:SF12">
    <property type="match status" value="1"/>
</dbReference>
<dbReference type="SUPFAM" id="SSF57016">
    <property type="entry name" value="Plant lectins/antimicrobial peptides"/>
    <property type="match status" value="2"/>
</dbReference>
<comment type="caution">
    <text evidence="6">The sequence shown here is derived from an EMBL/GenBank/DDBJ whole genome shotgun (WGS) entry which is preliminary data.</text>
</comment>
<feature type="disulfide bond" evidence="3">
    <location>
        <begin position="35"/>
        <end position="49"/>
    </location>
</feature>
<comment type="caution">
    <text evidence="3">Lacks conserved residue(s) required for the propagation of feature annotation.</text>
</comment>
<accession>A0AAJ0BTW4</accession>
<evidence type="ECO:0000259" key="5">
    <source>
        <dbReference type="PROSITE" id="PS50941"/>
    </source>
</evidence>